<dbReference type="PANTHER" id="PTHR36895:SF1">
    <property type="entry name" value="YCF23 PROTEIN"/>
    <property type="match status" value="1"/>
</dbReference>
<dbReference type="GO" id="GO:0009536">
    <property type="term" value="C:plastid"/>
    <property type="evidence" value="ECO:0007669"/>
    <property type="project" value="UniProtKB-SubCell"/>
</dbReference>
<keyword evidence="4 5" id="KW-0934">Plastid</keyword>
<sequence length="269" mass="30046">MSLSNIQLNNSFKSKKVVKVIAGINNANISQIIRVAKATQLSGASYLDINANIMIVKLLKSFLSIPSCVSSINPIDIYNCVASGADLVEIGNYDVFYKKNIYITAKQLINLVKEIKFLIGDVDICVTIPSHMNLDEQVNFAKQLEYLDIDIIQTEGLFFNNKSKNLCSLTSYLLLSLLSTYVISHNVNIPVITSSGMLGMFSNIPLYYGASGLGFSSIIRQKNNVIDMVDCINEIKYCMNNALNVKKQFIYMDKNHDLFININRDLLTV</sequence>
<organism evidence="5">
    <name type="scientific">Herposiphonia versicolor</name>
    <dbReference type="NCBI Taxonomy" id="2007163"/>
    <lineage>
        <taxon>Eukaryota</taxon>
        <taxon>Rhodophyta</taxon>
        <taxon>Florideophyceae</taxon>
        <taxon>Rhodymeniophycidae</taxon>
        <taxon>Ceramiales</taxon>
        <taxon>Rhodomelaceae</taxon>
        <taxon>Herposiphonieae</taxon>
        <taxon>Herposiphonia</taxon>
    </lineage>
</organism>
<geneLocation type="chloroplast" evidence="5"/>
<comment type="similarity">
    <text evidence="2">Belongs to the ycf23 family.</text>
</comment>
<dbReference type="RefSeq" id="YP_009395746.1">
    <property type="nucleotide sequence ID" value="NC_035279.1"/>
</dbReference>
<dbReference type="GeneID" id="33357825"/>
<dbReference type="AlphaFoldDB" id="A0A1Z1MFI2"/>
<gene>
    <name evidence="5" type="primary">ycf23</name>
</gene>
<name>A0A1Z1MFI2_9FLOR</name>
<dbReference type="SUPFAM" id="SSF51366">
    <property type="entry name" value="Ribulose-phoshate binding barrel"/>
    <property type="match status" value="1"/>
</dbReference>
<evidence type="ECO:0000256" key="2">
    <source>
        <dbReference type="ARBA" id="ARBA00009664"/>
    </source>
</evidence>
<dbReference type="InterPro" id="IPR011060">
    <property type="entry name" value="RibuloseP-bd_barrel"/>
</dbReference>
<evidence type="ECO:0000256" key="1">
    <source>
        <dbReference type="ARBA" id="ARBA00004474"/>
    </source>
</evidence>
<evidence type="ECO:0000256" key="4">
    <source>
        <dbReference type="ARBA" id="ARBA00022640"/>
    </source>
</evidence>
<reference evidence="5" key="1">
    <citation type="journal article" date="2017" name="J. Phycol.">
        <title>Analysis of chloroplast genomes and a supermatrix inform reclassification of the Rhodomelaceae (Rhodophyta).</title>
        <authorList>
            <person name="Diaz-Tapia P."/>
            <person name="Maggs C.A."/>
            <person name="West J.A."/>
            <person name="Verbruggen H."/>
        </authorList>
    </citation>
    <scope>NUCLEOTIDE SEQUENCE</scope>
    <source>
        <strain evidence="5">PD852</strain>
    </source>
</reference>
<protein>
    <recommendedName>
        <fullName evidence="3">Uncharacterized protein ycf23</fullName>
    </recommendedName>
</protein>
<accession>A0A1Z1MFI2</accession>
<evidence type="ECO:0000256" key="3">
    <source>
        <dbReference type="ARBA" id="ARBA00021523"/>
    </source>
</evidence>
<proteinExistence type="inferred from homology"/>
<dbReference type="Pfam" id="PF04481">
    <property type="entry name" value="DUF561"/>
    <property type="match status" value="1"/>
</dbReference>
<dbReference type="PANTHER" id="PTHR36895">
    <property type="match status" value="1"/>
</dbReference>
<comment type="subcellular location">
    <subcellularLocation>
        <location evidence="1">Plastid</location>
    </subcellularLocation>
</comment>
<evidence type="ECO:0000313" key="5">
    <source>
        <dbReference type="EMBL" id="ARW64726.1"/>
    </source>
</evidence>
<dbReference type="InterPro" id="IPR007570">
    <property type="entry name" value="Uncharacterised_Ycf23"/>
</dbReference>
<keyword evidence="5" id="KW-0150">Chloroplast</keyword>
<dbReference type="EMBL" id="MF101434">
    <property type="protein sequence ID" value="ARW64726.1"/>
    <property type="molecule type" value="Genomic_DNA"/>
</dbReference>